<evidence type="ECO:0000256" key="1">
    <source>
        <dbReference type="SAM" id="MobiDB-lite"/>
    </source>
</evidence>
<feature type="compositionally biased region" description="Basic and acidic residues" evidence="1">
    <location>
        <begin position="144"/>
        <end position="153"/>
    </location>
</feature>
<dbReference type="EMBL" id="CAJRAY010000026">
    <property type="protein sequence ID" value="CAG5082520.1"/>
    <property type="molecule type" value="Genomic_DNA"/>
</dbReference>
<sequence length="257" mass="28759">MTTDEKEDGMEPFERSRLLLKLMLVLARDRRAMQGRIQTTGFVREYGELPPDLGVATLGRLNNGEIAALADSVGIRPAPAGAKCDIFMNGMGYRIESLAAHPPVIVQDVEPDGLAEACRWAGIPADRLEERLEACRRLQEQRVRQAARERHDPGAGPAAETADAGEFRIADPASPLKDDREWLAPLVEYFWFTGSEHGKSHFPADYLLDYDDPLNMNTWRTFDKRHALEAVWERLAIRVAAAGRDGAVRETVRIRIV</sequence>
<dbReference type="Proteomes" id="UP000681526">
    <property type="component" value="Unassembled WGS sequence"/>
</dbReference>
<comment type="caution">
    <text evidence="2">The sequence shown here is derived from an EMBL/GenBank/DDBJ whole genome shotgun (WGS) entry which is preliminary data.</text>
</comment>
<gene>
    <name evidence="2" type="primary">txxe 1294</name>
    <name evidence="2" type="ORF">TXXE_06040</name>
</gene>
<name>A0ABN7RQ10_THEXY</name>
<feature type="region of interest" description="Disordered" evidence="1">
    <location>
        <begin position="144"/>
        <end position="168"/>
    </location>
</feature>
<proteinExistence type="predicted"/>
<accession>A0ABN7RQ10</accession>
<reference evidence="2 3" key="1">
    <citation type="submission" date="2021-04" db="EMBL/GenBank/DDBJ databases">
        <authorList>
            <person name="Rakotoarivonina H."/>
        </authorList>
    </citation>
    <scope>NUCLEOTIDE SEQUENCE [LARGE SCALE GENOMIC DNA]</scope>
    <source>
        <strain evidence="2 3">XE</strain>
    </source>
</reference>
<keyword evidence="3" id="KW-1185">Reference proteome</keyword>
<evidence type="ECO:0000313" key="3">
    <source>
        <dbReference type="Proteomes" id="UP000681526"/>
    </source>
</evidence>
<organism evidence="2 3">
    <name type="scientific">Thermobacillus xylanilyticus</name>
    <dbReference type="NCBI Taxonomy" id="76633"/>
    <lineage>
        <taxon>Bacteria</taxon>
        <taxon>Bacillati</taxon>
        <taxon>Bacillota</taxon>
        <taxon>Bacilli</taxon>
        <taxon>Bacillales</taxon>
        <taxon>Paenibacillaceae</taxon>
        <taxon>Thermobacillus</taxon>
    </lineage>
</organism>
<protein>
    <recommendedName>
        <fullName evidence="4">Antitoxin SocA-like Panacea domain-containing protein</fullName>
    </recommendedName>
</protein>
<evidence type="ECO:0000313" key="2">
    <source>
        <dbReference type="EMBL" id="CAG5082520.1"/>
    </source>
</evidence>
<dbReference type="RefSeq" id="WP_041853964.1">
    <property type="nucleotide sequence ID" value="NZ_CAJRAY010000026.1"/>
</dbReference>
<evidence type="ECO:0008006" key="4">
    <source>
        <dbReference type="Google" id="ProtNLM"/>
    </source>
</evidence>